<reference evidence="5" key="1">
    <citation type="submission" date="2019-09" db="EMBL/GenBank/DDBJ databases">
        <title>Characterisation of the sponge microbiome using genome-centric metagenomics.</title>
        <authorList>
            <person name="Engelberts J.P."/>
            <person name="Robbins S.J."/>
            <person name="De Goeij J.M."/>
            <person name="Aranda M."/>
            <person name="Bell S.C."/>
            <person name="Webster N.S."/>
        </authorList>
    </citation>
    <scope>NUCLEOTIDE SEQUENCE</scope>
    <source>
        <strain evidence="5">SB0664_bin_43</strain>
    </source>
</reference>
<dbReference type="GO" id="GO:0005737">
    <property type="term" value="C:cytoplasm"/>
    <property type="evidence" value="ECO:0007669"/>
    <property type="project" value="TreeGrafter"/>
</dbReference>
<dbReference type="Pfam" id="PF22621">
    <property type="entry name" value="CurL-like_PKS_C"/>
    <property type="match status" value="1"/>
</dbReference>
<dbReference type="InterPro" id="IPR001227">
    <property type="entry name" value="Ac_transferase_dom_sf"/>
</dbReference>
<proteinExistence type="predicted"/>
<dbReference type="GO" id="GO:0005886">
    <property type="term" value="C:plasma membrane"/>
    <property type="evidence" value="ECO:0007669"/>
    <property type="project" value="TreeGrafter"/>
</dbReference>
<evidence type="ECO:0000259" key="4">
    <source>
        <dbReference type="PROSITE" id="PS52004"/>
    </source>
</evidence>
<keyword evidence="2" id="KW-0597">Phosphoprotein</keyword>
<dbReference type="CDD" id="cd00833">
    <property type="entry name" value="PKS"/>
    <property type="match status" value="1"/>
</dbReference>
<dbReference type="Pfam" id="PF00698">
    <property type="entry name" value="Acyl_transf_1"/>
    <property type="match status" value="1"/>
</dbReference>
<evidence type="ECO:0000256" key="3">
    <source>
        <dbReference type="SAM" id="MobiDB-lite"/>
    </source>
</evidence>
<protein>
    <submittedName>
        <fullName evidence="5">Type I polyketide synthase</fullName>
    </submittedName>
</protein>
<dbReference type="InterPro" id="IPR016035">
    <property type="entry name" value="Acyl_Trfase/lysoPLipase"/>
</dbReference>
<keyword evidence="1" id="KW-0596">Phosphopantetheine</keyword>
<dbReference type="SMART" id="SM00827">
    <property type="entry name" value="PKS_AT"/>
    <property type="match status" value="1"/>
</dbReference>
<dbReference type="PROSITE" id="PS52004">
    <property type="entry name" value="KS3_2"/>
    <property type="match status" value="1"/>
</dbReference>
<dbReference type="AlphaFoldDB" id="A0A6B0Y531"/>
<feature type="region of interest" description="Disordered" evidence="3">
    <location>
        <begin position="1"/>
        <end position="22"/>
    </location>
</feature>
<accession>A0A6B0Y531</accession>
<dbReference type="InterPro" id="IPR014043">
    <property type="entry name" value="Acyl_transferase_dom"/>
</dbReference>
<dbReference type="GO" id="GO:0071770">
    <property type="term" value="P:DIM/DIP cell wall layer assembly"/>
    <property type="evidence" value="ECO:0007669"/>
    <property type="project" value="TreeGrafter"/>
</dbReference>
<dbReference type="PANTHER" id="PTHR43775">
    <property type="entry name" value="FATTY ACID SYNTHASE"/>
    <property type="match status" value="1"/>
</dbReference>
<dbReference type="Pfam" id="PF00109">
    <property type="entry name" value="ketoacyl-synt"/>
    <property type="match status" value="1"/>
</dbReference>
<organism evidence="5">
    <name type="scientific">Boseongicola sp. SB0664_bin_43</name>
    <dbReference type="NCBI Taxonomy" id="2604844"/>
    <lineage>
        <taxon>Bacteria</taxon>
        <taxon>Pseudomonadati</taxon>
        <taxon>Pseudomonadota</taxon>
        <taxon>Alphaproteobacteria</taxon>
        <taxon>Rhodobacterales</taxon>
        <taxon>Paracoccaceae</taxon>
        <taxon>Boseongicola</taxon>
    </lineage>
</organism>
<comment type="caution">
    <text evidence="5">The sequence shown here is derived from an EMBL/GenBank/DDBJ whole genome shotgun (WGS) entry which is preliminary data.</text>
</comment>
<sequence>DGRLDEGPWSGVIGDPTAPEATNRRGGFVEGLDQFDAKFFGIQPIEARKMDPRQRMLLETSWHALEDAGIDPGLLKGTRASVFAGLGSSEYRDLIAAAGQDDSYLGTAASVAIGRIAFSFGFMGPAVPLDMTCAASLVAVHQAAASLRQREVDLALAGGVHAILSPPVMRFMREYGMLSRTGLCRTFDADADGFVRGEGCGIVILKRLKDAEADGDRIWGVIQGSAVNQNGAAAALTVPNGTAQERLYEEALAQASIAPRDLDYLEVHGTGSELGDPIEVRAASAVYGRERAAERPLLLGTVKTNIGHLESAAGAAGLIKVLLAMRHGVIPKHLHFRKPNPHIDWDELPVRVTAEETTWPPAPNRQPTAGISAFGISGTNAHLLVEGYKAQIGEAGQNGVQRSPAGSAQHVPIHLPRSLENGELENGGIKPRGVRLLPLSGKSSNALKELAGRYLGWLDEHAADIASDVSVGMSFLADMSWTAAIGRSHFEYRAGVVFKDVPTLTEGLTQVSAGDGIAKSQRPERPAFVYSGEAGDWSGKGQALYESEPVARTVLERCDAALREERAISLLDATSGKTRSADDPLLMQASAYAFQCAVTALWSSLGISPGLICASGVGEVAAAQAAGMFDLETGALLAAKRGELTANDGEECAPGDVESYLEGVSLAPVQVPLLDGMSGRMIQPGTAPDRSTWSAGVFRSPESSEALANSADLGERTILEVGPDSKSGHVRSAARVYEAGLALDFAGLFAGEARRRISVPGYPFQRRSFWFDRV</sequence>
<dbReference type="EMBL" id="VXRY01000362">
    <property type="protein sequence ID" value="MXY34226.1"/>
    <property type="molecule type" value="Genomic_DNA"/>
</dbReference>
<dbReference type="GO" id="GO:0004312">
    <property type="term" value="F:fatty acid synthase activity"/>
    <property type="evidence" value="ECO:0007669"/>
    <property type="project" value="TreeGrafter"/>
</dbReference>
<dbReference type="Pfam" id="PF02801">
    <property type="entry name" value="Ketoacyl-synt_C"/>
    <property type="match status" value="1"/>
</dbReference>
<dbReference type="Gene3D" id="3.40.47.10">
    <property type="match status" value="1"/>
</dbReference>
<name>A0A6B0Y531_9RHOB</name>
<dbReference type="InterPro" id="IPR020841">
    <property type="entry name" value="PKS_Beta-ketoAc_synthase_dom"/>
</dbReference>
<dbReference type="InterPro" id="IPR014030">
    <property type="entry name" value="Ketoacyl_synth_N"/>
</dbReference>
<dbReference type="SUPFAM" id="SSF53901">
    <property type="entry name" value="Thiolase-like"/>
    <property type="match status" value="1"/>
</dbReference>
<dbReference type="SUPFAM" id="SSF52151">
    <property type="entry name" value="FabD/lysophospholipase-like"/>
    <property type="match status" value="1"/>
</dbReference>
<gene>
    <name evidence="5" type="ORF">F4Y60_09090</name>
</gene>
<dbReference type="InterPro" id="IPR016039">
    <property type="entry name" value="Thiolase-like"/>
</dbReference>
<dbReference type="GO" id="GO:0006633">
    <property type="term" value="P:fatty acid biosynthetic process"/>
    <property type="evidence" value="ECO:0007669"/>
    <property type="project" value="TreeGrafter"/>
</dbReference>
<dbReference type="PANTHER" id="PTHR43775:SF37">
    <property type="entry name" value="SI:DKEY-61P9.11"/>
    <property type="match status" value="1"/>
</dbReference>
<evidence type="ECO:0000256" key="1">
    <source>
        <dbReference type="ARBA" id="ARBA00022450"/>
    </source>
</evidence>
<dbReference type="InterPro" id="IPR014031">
    <property type="entry name" value="Ketoacyl_synth_C"/>
</dbReference>
<dbReference type="InterPro" id="IPR050091">
    <property type="entry name" value="PKS_NRPS_Biosynth_Enz"/>
</dbReference>
<dbReference type="SMART" id="SM00825">
    <property type="entry name" value="PKS_KS"/>
    <property type="match status" value="1"/>
</dbReference>
<feature type="domain" description="Ketosynthase family 3 (KS3)" evidence="4">
    <location>
        <begin position="1"/>
        <end position="387"/>
    </location>
</feature>
<feature type="non-terminal residue" evidence="5">
    <location>
        <position position="1"/>
    </location>
</feature>
<dbReference type="Gene3D" id="3.40.366.10">
    <property type="entry name" value="Malonyl-Coenzyme A Acyl Carrier Protein, domain 2"/>
    <property type="match status" value="1"/>
</dbReference>
<evidence type="ECO:0000256" key="2">
    <source>
        <dbReference type="ARBA" id="ARBA00022553"/>
    </source>
</evidence>
<evidence type="ECO:0000313" key="5">
    <source>
        <dbReference type="EMBL" id="MXY34226.1"/>
    </source>
</evidence>